<evidence type="ECO:0000256" key="3">
    <source>
        <dbReference type="ARBA" id="ARBA00022630"/>
    </source>
</evidence>
<gene>
    <name evidence="8" type="primary">betA</name>
    <name evidence="8" type="ORF">GCM10009836_06970</name>
</gene>
<evidence type="ECO:0000256" key="2">
    <source>
        <dbReference type="ARBA" id="ARBA00010790"/>
    </source>
</evidence>
<evidence type="ECO:0000259" key="6">
    <source>
        <dbReference type="PROSITE" id="PS00623"/>
    </source>
</evidence>
<feature type="domain" description="Glucose-methanol-choline oxidoreductase N-terminal" evidence="7">
    <location>
        <begin position="258"/>
        <end position="272"/>
    </location>
</feature>
<evidence type="ECO:0000256" key="4">
    <source>
        <dbReference type="ARBA" id="ARBA00022827"/>
    </source>
</evidence>
<feature type="domain" description="Glucose-methanol-choline oxidoreductase N-terminal" evidence="6">
    <location>
        <begin position="85"/>
        <end position="108"/>
    </location>
</feature>
<dbReference type="Pfam" id="PF00732">
    <property type="entry name" value="GMC_oxred_N"/>
    <property type="match status" value="1"/>
</dbReference>
<evidence type="ECO:0000313" key="8">
    <source>
        <dbReference type="EMBL" id="GAA1831594.1"/>
    </source>
</evidence>
<dbReference type="PANTHER" id="PTHR11552">
    <property type="entry name" value="GLUCOSE-METHANOL-CHOLINE GMC OXIDOREDUCTASE"/>
    <property type="match status" value="1"/>
</dbReference>
<dbReference type="InterPro" id="IPR007867">
    <property type="entry name" value="GMC_OxRtase_C"/>
</dbReference>
<dbReference type="PANTHER" id="PTHR11552:SF147">
    <property type="entry name" value="CHOLINE DEHYDROGENASE, MITOCHONDRIAL"/>
    <property type="match status" value="1"/>
</dbReference>
<dbReference type="InterPro" id="IPR036188">
    <property type="entry name" value="FAD/NAD-bd_sf"/>
</dbReference>
<evidence type="ECO:0000259" key="7">
    <source>
        <dbReference type="PROSITE" id="PS00624"/>
    </source>
</evidence>
<dbReference type="Gene3D" id="3.50.50.60">
    <property type="entry name" value="FAD/NAD(P)-binding domain"/>
    <property type="match status" value="1"/>
</dbReference>
<dbReference type="InterPro" id="IPR012132">
    <property type="entry name" value="GMC_OxRdtase"/>
</dbReference>
<sequence>MSDQVYDFVIVGGGAAGCVLANRLSADPANRVLLLEAGRSDPFWDVLTHMPAAMGMAIASRSHNWHYQTEPEPFMNGRRMDQPRGRLLGGSGSINAMTFVRGHPAIFDRWAKATGASEWDYAHVLPYFKRLEDSAPFGGSEYRGRGGFQPVDRAPADHPLFTLFFEAVQQAGYPLTADINGAVQEGFGAFDRSIRNGRRRSSSQGYLHPVMGRPNLRVRTRALATQVLLSGTRAVGVTYRVGDEEFIARAKEVVLSGGAFNTPQLLQLSGIGRPEDLEPVGITPLHELRGVGYNLEDHLAVQVQHSCTEPISMVHMKDKKQWPLMGLQWLAGRGPATSNLFEAAGFVRSNEDTEFPDVIIGFAPLAMKFDEKRIVDGHGYQVHVGTLAARARGSVTLKSSDPGRHPRIVFNYLDNQRDRDDWVKAIRIARDIMSQPAFAAVDGGEVAPGRSVQSDEDLLAWVAEAAQTGLHPTGSARMGTTPDDVVDPSSMRVHGLEGLRVVDASVFPSVTNSQTYAPTLMVAEKASDMILGNTAPAPARLPHLEVVAEAPATVVNGVSQRSRRPEVNRS</sequence>
<reference evidence="8 9" key="1">
    <citation type="journal article" date="2019" name="Int. J. Syst. Evol. Microbiol.">
        <title>The Global Catalogue of Microorganisms (GCM) 10K type strain sequencing project: providing services to taxonomists for standard genome sequencing and annotation.</title>
        <authorList>
            <consortium name="The Broad Institute Genomics Platform"/>
            <consortium name="The Broad Institute Genome Sequencing Center for Infectious Disease"/>
            <person name="Wu L."/>
            <person name="Ma J."/>
        </authorList>
    </citation>
    <scope>NUCLEOTIDE SEQUENCE [LARGE SCALE GENOMIC DNA]</scope>
    <source>
        <strain evidence="8 9">JCM 16009</strain>
    </source>
</reference>
<dbReference type="PIRSF" id="PIRSF000137">
    <property type="entry name" value="Alcohol_oxidase"/>
    <property type="match status" value="1"/>
</dbReference>
<keyword evidence="4 5" id="KW-0274">FAD</keyword>
<dbReference type="Proteomes" id="UP001500449">
    <property type="component" value="Unassembled WGS sequence"/>
</dbReference>
<dbReference type="Pfam" id="PF05199">
    <property type="entry name" value="GMC_oxred_C"/>
    <property type="match status" value="1"/>
</dbReference>
<accession>A0ABN2MLW1</accession>
<dbReference type="PROSITE" id="PS00623">
    <property type="entry name" value="GMC_OXRED_1"/>
    <property type="match status" value="1"/>
</dbReference>
<evidence type="ECO:0000313" key="9">
    <source>
        <dbReference type="Proteomes" id="UP001500449"/>
    </source>
</evidence>
<evidence type="ECO:0000256" key="1">
    <source>
        <dbReference type="ARBA" id="ARBA00001974"/>
    </source>
</evidence>
<comment type="caution">
    <text evidence="8">The sequence shown here is derived from an EMBL/GenBank/DDBJ whole genome shotgun (WGS) entry which is preliminary data.</text>
</comment>
<keyword evidence="3 5" id="KW-0285">Flavoprotein</keyword>
<comment type="cofactor">
    <cofactor evidence="1">
        <name>FAD</name>
        <dbReference type="ChEBI" id="CHEBI:57692"/>
    </cofactor>
</comment>
<organism evidence="8 9">
    <name type="scientific">Pseudonocardia ailaonensis</name>
    <dbReference type="NCBI Taxonomy" id="367279"/>
    <lineage>
        <taxon>Bacteria</taxon>
        <taxon>Bacillati</taxon>
        <taxon>Actinomycetota</taxon>
        <taxon>Actinomycetes</taxon>
        <taxon>Pseudonocardiales</taxon>
        <taxon>Pseudonocardiaceae</taxon>
        <taxon>Pseudonocardia</taxon>
    </lineage>
</organism>
<comment type="similarity">
    <text evidence="2 5">Belongs to the GMC oxidoreductase family.</text>
</comment>
<dbReference type="PROSITE" id="PS00624">
    <property type="entry name" value="GMC_OXRED_2"/>
    <property type="match status" value="1"/>
</dbReference>
<name>A0ABN2MLW1_9PSEU</name>
<dbReference type="InterPro" id="IPR000172">
    <property type="entry name" value="GMC_OxRdtase_N"/>
</dbReference>
<dbReference type="RefSeq" id="WP_344412247.1">
    <property type="nucleotide sequence ID" value="NZ_BAAAQK010000003.1"/>
</dbReference>
<dbReference type="SUPFAM" id="SSF51905">
    <property type="entry name" value="FAD/NAD(P)-binding domain"/>
    <property type="match status" value="1"/>
</dbReference>
<dbReference type="NCBIfam" id="NF002550">
    <property type="entry name" value="PRK02106.1"/>
    <property type="match status" value="1"/>
</dbReference>
<proteinExistence type="inferred from homology"/>
<dbReference type="Gene3D" id="3.30.560.10">
    <property type="entry name" value="Glucose Oxidase, domain 3"/>
    <property type="match status" value="1"/>
</dbReference>
<evidence type="ECO:0000256" key="5">
    <source>
        <dbReference type="RuleBase" id="RU003968"/>
    </source>
</evidence>
<dbReference type="EMBL" id="BAAAQK010000003">
    <property type="protein sequence ID" value="GAA1831594.1"/>
    <property type="molecule type" value="Genomic_DNA"/>
</dbReference>
<protein>
    <submittedName>
        <fullName evidence="8">Choline dehydrogenase</fullName>
    </submittedName>
</protein>
<dbReference type="SUPFAM" id="SSF54373">
    <property type="entry name" value="FAD-linked reductases, C-terminal domain"/>
    <property type="match status" value="1"/>
</dbReference>
<keyword evidence="9" id="KW-1185">Reference proteome</keyword>